<dbReference type="InterPro" id="IPR010730">
    <property type="entry name" value="HET"/>
</dbReference>
<evidence type="ECO:0000259" key="2">
    <source>
        <dbReference type="Pfam" id="PF06985"/>
    </source>
</evidence>
<sequence>MASMSKNSMNPSKPPKQPGSEDIERHGLRSSQKHGDHVLHSSISGPSNHGVEPRGDSGVLLLSDSPPTASAATIDPDTKRTVKPELENARNIIQALKISITSKLKLQNLFWRQSTTPMAAGLQIGSSSLNSNSKKEIESEDQPQTELAQAFESSWFNGRSTDLKGWMLVSHVWGTCQEGILNGVPVPVRSQSKLDSLRKIITGTVPVWLDLICVDQTNPKMKQSQVSVMDLVYSTGELTIVMLEHTDYTYLTEFCTMLDHFKDYETMSTEDCMQLDNARDTWLASEYMSRVWTFQELALSADIVFESVATSQQCKPLCTLMDTWYYCREHYKTESWIAQYALDSSAFLVPMRQGVVLDEIFSTIGSRVWSTYRRRTADIDNIFYPLVTDKHALVSMISSWFSSKTMSIPEDYTWYKHWYISKNLALSTRTCEHQHDLVYGVMGLLECYVVPDYDRPFGEVFAEFHHQLLQKGLATFCRATILSTSYTRRSEHACWSVPFIAQAKTLSDCYRSILASGPGTNGSDWNDYRTPKIPALIGKVGDLQGKWVHIYGATMVLKNCILSTISDEIPPVTRTISHGPRVSVSSVTSSILYDLPMRMFRLSSRENSRLKSFEVTLPSLHHTPNDGVYDIVMIHRSLMTILLRIGQKWHHIVSIPQDMRDMETQDTLSVDLVIGGIEDNVFI</sequence>
<name>A0AAD5SVJ3_9FUNG</name>
<evidence type="ECO:0000313" key="3">
    <source>
        <dbReference type="EMBL" id="KAJ3092206.1"/>
    </source>
</evidence>
<dbReference type="Proteomes" id="UP001211907">
    <property type="component" value="Unassembled WGS sequence"/>
</dbReference>
<dbReference type="AlphaFoldDB" id="A0AAD5SVJ3"/>
<gene>
    <name evidence="3" type="ORF">HK100_006993</name>
</gene>
<feature type="compositionally biased region" description="Polar residues" evidence="1">
    <location>
        <begin position="1"/>
        <end position="11"/>
    </location>
</feature>
<organism evidence="3 4">
    <name type="scientific">Physocladia obscura</name>
    <dbReference type="NCBI Taxonomy" id="109957"/>
    <lineage>
        <taxon>Eukaryota</taxon>
        <taxon>Fungi</taxon>
        <taxon>Fungi incertae sedis</taxon>
        <taxon>Chytridiomycota</taxon>
        <taxon>Chytridiomycota incertae sedis</taxon>
        <taxon>Chytridiomycetes</taxon>
        <taxon>Chytridiales</taxon>
        <taxon>Chytriomycetaceae</taxon>
        <taxon>Physocladia</taxon>
    </lineage>
</organism>
<keyword evidence="4" id="KW-1185">Reference proteome</keyword>
<reference evidence="3" key="1">
    <citation type="submission" date="2020-05" db="EMBL/GenBank/DDBJ databases">
        <title>Phylogenomic resolution of chytrid fungi.</title>
        <authorList>
            <person name="Stajich J.E."/>
            <person name="Amses K."/>
            <person name="Simmons R."/>
            <person name="Seto K."/>
            <person name="Myers J."/>
            <person name="Bonds A."/>
            <person name="Quandt C.A."/>
            <person name="Barry K."/>
            <person name="Liu P."/>
            <person name="Grigoriev I."/>
            <person name="Longcore J.E."/>
            <person name="James T.Y."/>
        </authorList>
    </citation>
    <scope>NUCLEOTIDE SEQUENCE</scope>
    <source>
        <strain evidence="3">JEL0513</strain>
    </source>
</reference>
<evidence type="ECO:0000313" key="4">
    <source>
        <dbReference type="Proteomes" id="UP001211907"/>
    </source>
</evidence>
<evidence type="ECO:0000256" key="1">
    <source>
        <dbReference type="SAM" id="MobiDB-lite"/>
    </source>
</evidence>
<dbReference type="PANTHER" id="PTHR24148:SF64">
    <property type="entry name" value="HETEROKARYON INCOMPATIBILITY DOMAIN-CONTAINING PROTEIN"/>
    <property type="match status" value="1"/>
</dbReference>
<protein>
    <recommendedName>
        <fullName evidence="2">Heterokaryon incompatibility domain-containing protein</fullName>
    </recommendedName>
</protein>
<feature type="region of interest" description="Disordered" evidence="1">
    <location>
        <begin position="123"/>
        <end position="144"/>
    </location>
</feature>
<feature type="compositionally biased region" description="Basic and acidic residues" evidence="1">
    <location>
        <begin position="22"/>
        <end position="39"/>
    </location>
</feature>
<comment type="caution">
    <text evidence="3">The sequence shown here is derived from an EMBL/GenBank/DDBJ whole genome shotgun (WGS) entry which is preliminary data.</text>
</comment>
<dbReference type="Pfam" id="PF06985">
    <property type="entry name" value="HET"/>
    <property type="match status" value="1"/>
</dbReference>
<dbReference type="PANTHER" id="PTHR24148">
    <property type="entry name" value="ANKYRIN REPEAT DOMAIN-CONTAINING PROTEIN 39 HOMOLOG-RELATED"/>
    <property type="match status" value="1"/>
</dbReference>
<dbReference type="InterPro" id="IPR052895">
    <property type="entry name" value="HetReg/Transcr_Mod"/>
</dbReference>
<accession>A0AAD5SVJ3</accession>
<feature type="region of interest" description="Disordered" evidence="1">
    <location>
        <begin position="1"/>
        <end position="80"/>
    </location>
</feature>
<feature type="domain" description="Heterokaryon incompatibility" evidence="2">
    <location>
        <begin position="167"/>
        <end position="296"/>
    </location>
</feature>
<proteinExistence type="predicted"/>
<dbReference type="EMBL" id="JADGJH010003272">
    <property type="protein sequence ID" value="KAJ3092206.1"/>
    <property type="molecule type" value="Genomic_DNA"/>
</dbReference>